<evidence type="ECO:0000256" key="3">
    <source>
        <dbReference type="ARBA" id="ARBA00022989"/>
    </source>
</evidence>
<feature type="transmembrane region" description="Helical" evidence="5">
    <location>
        <begin position="30"/>
        <end position="50"/>
    </location>
</feature>
<feature type="transmembrane region" description="Helical" evidence="5">
    <location>
        <begin position="169"/>
        <end position="187"/>
    </location>
</feature>
<feature type="domain" description="O-antigen ligase-related" evidence="6">
    <location>
        <begin position="282"/>
        <end position="426"/>
    </location>
</feature>
<feature type="transmembrane region" description="Helical" evidence="5">
    <location>
        <begin position="274"/>
        <end position="291"/>
    </location>
</feature>
<gene>
    <name evidence="7" type="ORF">H0264_19860</name>
</gene>
<keyword evidence="2 5" id="KW-0812">Transmembrane</keyword>
<feature type="transmembrane region" description="Helical" evidence="5">
    <location>
        <begin position="199"/>
        <end position="221"/>
    </location>
</feature>
<feature type="transmembrane region" description="Helical" evidence="5">
    <location>
        <begin position="250"/>
        <end position="267"/>
    </location>
</feature>
<reference evidence="7 8" key="1">
    <citation type="submission" date="2020-07" db="EMBL/GenBank/DDBJ databases">
        <authorList>
            <person name="Zhuang K."/>
            <person name="Ran Y."/>
        </authorList>
    </citation>
    <scope>NUCLEOTIDE SEQUENCE [LARGE SCALE GENOMIC DNA]</scope>
    <source>
        <strain evidence="7 8">WCH-YHL-001</strain>
    </source>
</reference>
<keyword evidence="3 5" id="KW-1133">Transmembrane helix</keyword>
<feature type="transmembrane region" description="Helical" evidence="5">
    <location>
        <begin position="129"/>
        <end position="149"/>
    </location>
</feature>
<feature type="transmembrane region" description="Helical" evidence="5">
    <location>
        <begin position="411"/>
        <end position="433"/>
    </location>
</feature>
<keyword evidence="4 5" id="KW-0472">Membrane</keyword>
<evidence type="ECO:0000313" key="8">
    <source>
        <dbReference type="Proteomes" id="UP000515512"/>
    </source>
</evidence>
<feature type="transmembrane region" description="Helical" evidence="5">
    <location>
        <begin position="106"/>
        <end position="122"/>
    </location>
</feature>
<dbReference type="RefSeq" id="WP_181578932.1">
    <property type="nucleotide sequence ID" value="NZ_CP059399.1"/>
</dbReference>
<dbReference type="InterPro" id="IPR007016">
    <property type="entry name" value="O-antigen_ligase-rel_domated"/>
</dbReference>
<feature type="transmembrane region" description="Helical" evidence="5">
    <location>
        <begin position="453"/>
        <end position="471"/>
    </location>
</feature>
<evidence type="ECO:0000256" key="1">
    <source>
        <dbReference type="ARBA" id="ARBA00004141"/>
    </source>
</evidence>
<accession>A0A7D6Z0X2</accession>
<dbReference type="PANTHER" id="PTHR37422:SF23">
    <property type="entry name" value="TEICHURONIC ACID BIOSYNTHESIS PROTEIN TUAE"/>
    <property type="match status" value="1"/>
</dbReference>
<comment type="subcellular location">
    <subcellularLocation>
        <location evidence="1">Membrane</location>
        <topology evidence="1">Multi-pass membrane protein</topology>
    </subcellularLocation>
</comment>
<evidence type="ECO:0000313" key="7">
    <source>
        <dbReference type="EMBL" id="QLY27724.1"/>
    </source>
</evidence>
<evidence type="ECO:0000259" key="6">
    <source>
        <dbReference type="Pfam" id="PF04932"/>
    </source>
</evidence>
<evidence type="ECO:0000256" key="5">
    <source>
        <dbReference type="SAM" id="Phobius"/>
    </source>
</evidence>
<dbReference type="Pfam" id="PF04932">
    <property type="entry name" value="Wzy_C"/>
    <property type="match status" value="1"/>
</dbReference>
<evidence type="ECO:0000256" key="2">
    <source>
        <dbReference type="ARBA" id="ARBA00022692"/>
    </source>
</evidence>
<organism evidence="7 8">
    <name type="scientific">Nocardia huaxiensis</name>
    <dbReference type="NCBI Taxonomy" id="2755382"/>
    <lineage>
        <taxon>Bacteria</taxon>
        <taxon>Bacillati</taxon>
        <taxon>Actinomycetota</taxon>
        <taxon>Actinomycetes</taxon>
        <taxon>Mycobacteriales</taxon>
        <taxon>Nocardiaceae</taxon>
        <taxon>Nocardia</taxon>
    </lineage>
</organism>
<dbReference type="EMBL" id="CP059399">
    <property type="protein sequence ID" value="QLY27724.1"/>
    <property type="molecule type" value="Genomic_DNA"/>
</dbReference>
<keyword evidence="7" id="KW-0436">Ligase</keyword>
<proteinExistence type="predicted"/>
<dbReference type="GO" id="GO:0016874">
    <property type="term" value="F:ligase activity"/>
    <property type="evidence" value="ECO:0007669"/>
    <property type="project" value="UniProtKB-KW"/>
</dbReference>
<dbReference type="InterPro" id="IPR051533">
    <property type="entry name" value="WaaL-like"/>
</dbReference>
<dbReference type="Proteomes" id="UP000515512">
    <property type="component" value="Chromosome"/>
</dbReference>
<dbReference type="KEGG" id="nhu:H0264_19860"/>
<dbReference type="GO" id="GO:0016020">
    <property type="term" value="C:membrane"/>
    <property type="evidence" value="ECO:0007669"/>
    <property type="project" value="UniProtKB-SubCell"/>
</dbReference>
<feature type="transmembrane region" description="Helical" evidence="5">
    <location>
        <begin position="56"/>
        <end position="74"/>
    </location>
</feature>
<keyword evidence="8" id="KW-1185">Reference proteome</keyword>
<dbReference type="PANTHER" id="PTHR37422">
    <property type="entry name" value="TEICHURONIC ACID BIOSYNTHESIS PROTEIN TUAE"/>
    <property type="match status" value="1"/>
</dbReference>
<name>A0A7D6Z0X2_9NOCA</name>
<feature type="transmembrane region" description="Helical" evidence="5">
    <location>
        <begin position="320"/>
        <end position="338"/>
    </location>
</feature>
<evidence type="ECO:0000256" key="4">
    <source>
        <dbReference type="ARBA" id="ARBA00023136"/>
    </source>
</evidence>
<sequence length="522" mass="56562">MTAPAPAPSPSLGERVAPIAHRVAPLASRAGYVATIATCLAVGVVALLMVSDKAPGGVGTAAAAAGFAAVCVVIGLRDPRWAFVFLVVATFLRPAIPKILPTSDPFILAFGGLIISALVWVRGHPERRVSLGAIELAMVLYLLWNLNSILQPHEFTPLLSPLTGAHLDLWRYLIIGTGIPFATYLVSRMIFGTRESMRFMVTTLLVCGAYSAWVSIAQFHAPEALIWPKYIALAPNWPDRACGLPNQPEVNGLILIVGFVLSLVLLGIERRPRWQQLGLIAIAAASAYSIYLTHTRSIWLNFAVVVILGMVLAKGYRTGFVVTAGTAVVAIAMNWSAFTSSDRKSGGIGSKNEIHDRLNADVTAWWAFLEKPWSGWGLGRFVSVNTYHHQQWDPDTPWTRGLGIPSHENELGILAELGIIGLALWLTVVVLIARRLILAYRQLPADGILGRPLAFIAGTAFLSLTMAGLFVDLRLFDYPNTMVFALAGATVGAAERATHRPRVDPLEAGRAHRAEIRRKTRS</sequence>
<protein>
    <submittedName>
        <fullName evidence="7">O-antigen ligase family protein</fullName>
    </submittedName>
</protein>
<dbReference type="AlphaFoldDB" id="A0A7D6Z0X2"/>